<reference evidence="1" key="1">
    <citation type="submission" date="2020-02" db="EMBL/GenBank/DDBJ databases">
        <authorList>
            <person name="Meier V. D."/>
        </authorList>
    </citation>
    <scope>NUCLEOTIDE SEQUENCE</scope>
    <source>
        <strain evidence="1">AVDCRST_MAG95</strain>
    </source>
</reference>
<evidence type="ECO:0000313" key="1">
    <source>
        <dbReference type="EMBL" id="CAA9249902.1"/>
    </source>
</evidence>
<proteinExistence type="predicted"/>
<sequence length="40" mass="4723">MVTGIFLRSYLRTAIALRSNTFNLNFNQKIKLYAILKNKF</sequence>
<accession>A0A6J4IGR6</accession>
<dbReference type="AlphaFoldDB" id="A0A6J4IGR6"/>
<organism evidence="1">
    <name type="scientific">uncultured Adhaeribacter sp</name>
    <dbReference type="NCBI Taxonomy" id="448109"/>
    <lineage>
        <taxon>Bacteria</taxon>
        <taxon>Pseudomonadati</taxon>
        <taxon>Bacteroidota</taxon>
        <taxon>Cytophagia</taxon>
        <taxon>Cytophagales</taxon>
        <taxon>Hymenobacteraceae</taxon>
        <taxon>Adhaeribacter</taxon>
        <taxon>environmental samples</taxon>
    </lineage>
</organism>
<gene>
    <name evidence="1" type="ORF">AVDCRST_MAG95-1825</name>
</gene>
<dbReference type="EMBL" id="CADCTJ010000569">
    <property type="protein sequence ID" value="CAA9249902.1"/>
    <property type="molecule type" value="Genomic_DNA"/>
</dbReference>
<name>A0A6J4IGR6_9BACT</name>
<protein>
    <submittedName>
        <fullName evidence="1">Uncharacterized protein</fullName>
    </submittedName>
</protein>